<dbReference type="CDD" id="cd00146">
    <property type="entry name" value="PKD"/>
    <property type="match status" value="1"/>
</dbReference>
<keyword evidence="3" id="KW-1185">Reference proteome</keyword>
<dbReference type="SMART" id="SM00089">
    <property type="entry name" value="PKD"/>
    <property type="match status" value="1"/>
</dbReference>
<dbReference type="InterPro" id="IPR057708">
    <property type="entry name" value="DUF7948"/>
</dbReference>
<evidence type="ECO:0000313" key="2">
    <source>
        <dbReference type="EMBL" id="SNS03737.1"/>
    </source>
</evidence>
<dbReference type="PANTHER" id="PTHR35580">
    <property type="entry name" value="CELL SURFACE GLYCOPROTEIN (S-LAYER PROTEIN)-LIKE PROTEIN"/>
    <property type="match status" value="1"/>
</dbReference>
<dbReference type="EMBL" id="FZNS01000019">
    <property type="protein sequence ID" value="SNS03737.1"/>
    <property type="molecule type" value="Genomic_DNA"/>
</dbReference>
<name>A0A239B727_9BACT</name>
<dbReference type="InterPro" id="IPR052918">
    <property type="entry name" value="Motility_Chemotaxis_Reg"/>
</dbReference>
<reference evidence="3" key="1">
    <citation type="submission" date="2017-06" db="EMBL/GenBank/DDBJ databases">
        <authorList>
            <person name="Varghese N."/>
            <person name="Submissions S."/>
        </authorList>
    </citation>
    <scope>NUCLEOTIDE SEQUENCE [LARGE SCALE GENOMIC DNA]</scope>
    <source>
        <strain evidence="3">DSM 28041</strain>
    </source>
</reference>
<dbReference type="PANTHER" id="PTHR35580:SF1">
    <property type="entry name" value="PHYTASE-LIKE DOMAIN-CONTAINING PROTEIN"/>
    <property type="match status" value="1"/>
</dbReference>
<gene>
    <name evidence="2" type="ORF">SAMN06269173_11922</name>
</gene>
<dbReference type="RefSeq" id="WP_179225610.1">
    <property type="nucleotide sequence ID" value="NZ_FZNS01000019.1"/>
</dbReference>
<protein>
    <submittedName>
        <fullName evidence="2">PKD domain-containing protein</fullName>
    </submittedName>
</protein>
<dbReference type="Pfam" id="PF18911">
    <property type="entry name" value="PKD_4"/>
    <property type="match status" value="1"/>
</dbReference>
<dbReference type="InterPro" id="IPR035986">
    <property type="entry name" value="PKD_dom_sf"/>
</dbReference>
<dbReference type="PROSITE" id="PS50093">
    <property type="entry name" value="PKD"/>
    <property type="match status" value="1"/>
</dbReference>
<dbReference type="AlphaFoldDB" id="A0A239B727"/>
<accession>A0A239B727</accession>
<dbReference type="InterPro" id="IPR013783">
    <property type="entry name" value="Ig-like_fold"/>
</dbReference>
<proteinExistence type="predicted"/>
<evidence type="ECO:0000313" key="3">
    <source>
        <dbReference type="Proteomes" id="UP000198310"/>
    </source>
</evidence>
<dbReference type="InterPro" id="IPR022409">
    <property type="entry name" value="PKD/Chitinase_dom"/>
</dbReference>
<dbReference type="InterPro" id="IPR000601">
    <property type="entry name" value="PKD_dom"/>
</dbReference>
<dbReference type="Proteomes" id="UP000198310">
    <property type="component" value="Unassembled WGS sequence"/>
</dbReference>
<dbReference type="Gene3D" id="2.60.40.10">
    <property type="entry name" value="Immunoglobulins"/>
    <property type="match status" value="1"/>
</dbReference>
<evidence type="ECO:0000259" key="1">
    <source>
        <dbReference type="PROSITE" id="PS50093"/>
    </source>
</evidence>
<organism evidence="2 3">
    <name type="scientific">Hymenobacter mucosus</name>
    <dbReference type="NCBI Taxonomy" id="1411120"/>
    <lineage>
        <taxon>Bacteria</taxon>
        <taxon>Pseudomonadati</taxon>
        <taxon>Bacteroidota</taxon>
        <taxon>Cytophagia</taxon>
        <taxon>Cytophagales</taxon>
        <taxon>Hymenobacteraceae</taxon>
        <taxon>Hymenobacter</taxon>
    </lineage>
</organism>
<dbReference type="SUPFAM" id="SSF49299">
    <property type="entry name" value="PKD domain"/>
    <property type="match status" value="1"/>
</dbReference>
<dbReference type="Pfam" id="PF13585">
    <property type="entry name" value="CHU_C"/>
    <property type="match status" value="1"/>
</dbReference>
<sequence>MYLSTLRSYILPTLLATVIVPMGVLAKPHAAVAPTPTTSLEFVENKGQWDASTRFAASLPAGRLFLASTGFTYTFADPQALRAYHDHEHGKATAAKGPIDDSLRMHAYRVTFEGGNAKAHVRGEEATAEVRNYFQGNDPTHWASQVRGFRGARYQEVYPGVDVHLYENATHQLEYDFAVRAGARPEAIRLRYSGAESVRLTPEGSLLIHTSVGDVTEQAPRAWQIRPDGERVSVPCSFELSGTVLSFRLGRYDRKLPLLIDPTVIFSSFTGATGDNWGFTATYDAAGNMYSAGVAFAPGFPTSTGAIRTTFAGVGDMAIIKYRTSVSGSASRMYATYVGGNSVDVPQSMVVNSRDELVILGTTGSTNYPVTSAAFSRTFNGGSFSDPLQENDSRYIQYPLGSDLVVTTLNANGSALIASTYLGGSGNDGLNLNLNANLTSPLVNNYGDQFRGDIITDSDNNVYLASTTMSNNFPVRNGFDSSFNGIADGVVCKLSANLSTLIWSNFLGGSSYDAVYSIQLGAGRSVVVAGGTNSTNFPVTAGALLTTAPAGVNGFVARIAPAGTSIQQATYVGTTGNDQAYFVQLDASDNAYLFGQSSGNYPVTSGRYQNAGSHQFIHKLNATLNQTVYSTVVGTGRLSYDITPTAFLVDDCERIYICGWGGSINDGYGIGTLGSSTAGLPVTSDAVQSRTDGSDFYLAEFTPGMGSLEYGTFYGQSGGRSGEHVDGGTSRFDKRGMVYQAVCGGCGGDQGFPIPPGANYYTTRNGSTNCNNAAFKIDFGVVIADPGPSRYVCSSDGPITLGGSPAGGTWAGPGVTAIAGGGYRFTPSESLIGRNTLTYSVAATGICVSTKPLRITVMATQPVTITPVPVLCRNGNTVTMQATPAGGTWSGPGMSGTTFNPAQAGLGTHTLTYSLADTLGCATGTYQVTVRDLPRVEAGPDLVLCAYETQAVQLQGMEPAGGTWSGTGVTPTGLYTPPNTDLKGGIYTLTYSYNIGGCVNSDTRRVVLAPSPTVNFPLNVPECTAAPQYTGLAPFTCSFQPVLAGGTYTWDFGDGSPLSTEASPTHQYVSAGTYNVKLTARYANCSVETGFAPVIVGDVFVPNIITPGDDDTKNDTFIPRFSCQPATLRVFTRWGNKVYETANYRNDWRGNNLADGLYYYHLRDAEGREVKGWVQVKR</sequence>
<dbReference type="Pfam" id="PF25778">
    <property type="entry name" value="DUF7948"/>
    <property type="match status" value="1"/>
</dbReference>
<feature type="domain" description="PKD" evidence="1">
    <location>
        <begin position="1047"/>
        <end position="1080"/>
    </location>
</feature>